<dbReference type="PANTHER" id="PTHR33221:SF2">
    <property type="entry name" value="TRANSCRIPTIONAL REGULATOR"/>
    <property type="match status" value="1"/>
</dbReference>
<dbReference type="PROSITE" id="PS51197">
    <property type="entry name" value="HTH_RRF2_2"/>
    <property type="match status" value="1"/>
</dbReference>
<feature type="region of interest" description="Disordered" evidence="1">
    <location>
        <begin position="151"/>
        <end position="180"/>
    </location>
</feature>
<comment type="caution">
    <text evidence="2">The sequence shown here is derived from an EMBL/GenBank/DDBJ whole genome shotgun (WGS) entry which is preliminary data.</text>
</comment>
<dbReference type="Proteomes" id="UP000235777">
    <property type="component" value="Unassembled WGS sequence"/>
</dbReference>
<dbReference type="NCBIfam" id="TIGR02944">
    <property type="entry name" value="suf_reg_Xantho"/>
    <property type="match status" value="1"/>
</dbReference>
<protein>
    <submittedName>
        <fullName evidence="2">SUF system Fe-S cluster assembly regulator</fullName>
    </submittedName>
</protein>
<dbReference type="EMBL" id="PNYC01000017">
    <property type="protein sequence ID" value="PMS33912.1"/>
    <property type="molecule type" value="Genomic_DNA"/>
</dbReference>
<evidence type="ECO:0000256" key="1">
    <source>
        <dbReference type="SAM" id="MobiDB-lite"/>
    </source>
</evidence>
<accession>A0A2N7WX75</accession>
<dbReference type="STRING" id="863227.GCA_000373005_01702"/>
<dbReference type="InterPro" id="IPR036388">
    <property type="entry name" value="WH-like_DNA-bd_sf"/>
</dbReference>
<dbReference type="PROSITE" id="PS01332">
    <property type="entry name" value="HTH_RRF2_1"/>
    <property type="match status" value="1"/>
</dbReference>
<sequence>MLRMSKLADYGTVVLVAMARDAEVVQSAGSLAGATGIPLPTVAKVMKILTRGGLTRALRGASGGYLLQLAPRSITLADVITAMDGPFGMTECSAAPGLCMQEAMCGARANWQKVNRVVLEALRQVSLADMAGPVLSEADLGAIRTRAPRNEGVQVVAQPARNPKSTRDARSTSRAMPRAR</sequence>
<gene>
    <name evidence="2" type="ORF">C0Z20_23650</name>
</gene>
<dbReference type="InterPro" id="IPR030489">
    <property type="entry name" value="TR_Rrf2-type_CS"/>
</dbReference>
<dbReference type="GO" id="GO:0005829">
    <property type="term" value="C:cytosol"/>
    <property type="evidence" value="ECO:0007669"/>
    <property type="project" value="TreeGrafter"/>
</dbReference>
<evidence type="ECO:0000313" key="2">
    <source>
        <dbReference type="EMBL" id="PMS33912.1"/>
    </source>
</evidence>
<dbReference type="Gene3D" id="1.10.10.10">
    <property type="entry name" value="Winged helix-like DNA-binding domain superfamily/Winged helix DNA-binding domain"/>
    <property type="match status" value="1"/>
</dbReference>
<dbReference type="InterPro" id="IPR036390">
    <property type="entry name" value="WH_DNA-bd_sf"/>
</dbReference>
<dbReference type="PANTHER" id="PTHR33221">
    <property type="entry name" value="WINGED HELIX-TURN-HELIX TRANSCRIPTIONAL REGULATOR, RRF2 FAMILY"/>
    <property type="match status" value="1"/>
</dbReference>
<reference evidence="2 3" key="1">
    <citation type="submission" date="2018-01" db="EMBL/GenBank/DDBJ databases">
        <title>Whole genome analyses suggest that Burkholderia sensu lato contains two further novel genera in the rhizoxinica-symbiotica group Mycetohabitans gen. nov., and Trinickia gen. nov.: implications for the evolution of diazotrophy and nodulation in the Burkholderiaceae.</title>
        <authorList>
            <person name="Estrada-de los Santos P."/>
            <person name="Palmer M."/>
            <person name="Chavez-Ramirez B."/>
            <person name="Beukes C."/>
            <person name="Steenkamp E.T."/>
            <person name="Hirsch A.M."/>
            <person name="Manyaka P."/>
            <person name="Maluk M."/>
            <person name="Lafos M."/>
            <person name="Crook M."/>
            <person name="Gross E."/>
            <person name="Simon M.F."/>
            <person name="Bueno dos Reis Junior F."/>
            <person name="Poole P.S."/>
            <person name="Venter S.N."/>
            <person name="James E.K."/>
        </authorList>
    </citation>
    <scope>NUCLEOTIDE SEQUENCE [LARGE SCALE GENOMIC DNA]</scope>
    <source>
        <strain evidence="2 3">JPY 581</strain>
    </source>
</reference>
<keyword evidence="3" id="KW-1185">Reference proteome</keyword>
<dbReference type="NCBIfam" id="TIGR00738">
    <property type="entry name" value="rrf2_super"/>
    <property type="match status" value="1"/>
</dbReference>
<name>A0A2N7WX75_9BURK</name>
<dbReference type="OrthoDB" id="9808360at2"/>
<dbReference type="InterPro" id="IPR014290">
    <property type="entry name" value="SUF_FeS_clus_asmbl_reg"/>
</dbReference>
<dbReference type="Pfam" id="PF02082">
    <property type="entry name" value="Rrf2"/>
    <property type="match status" value="1"/>
</dbReference>
<dbReference type="AlphaFoldDB" id="A0A2N7WX75"/>
<proteinExistence type="predicted"/>
<organism evidence="2 3">
    <name type="scientific">Trinickia symbiotica</name>
    <dbReference type="NCBI Taxonomy" id="863227"/>
    <lineage>
        <taxon>Bacteria</taxon>
        <taxon>Pseudomonadati</taxon>
        <taxon>Pseudomonadota</taxon>
        <taxon>Betaproteobacteria</taxon>
        <taxon>Burkholderiales</taxon>
        <taxon>Burkholderiaceae</taxon>
        <taxon>Trinickia</taxon>
    </lineage>
</organism>
<evidence type="ECO:0000313" key="3">
    <source>
        <dbReference type="Proteomes" id="UP000235777"/>
    </source>
</evidence>
<dbReference type="RefSeq" id="WP_018440257.1">
    <property type="nucleotide sequence ID" value="NZ_KB890169.1"/>
</dbReference>
<dbReference type="SUPFAM" id="SSF46785">
    <property type="entry name" value="Winged helix' DNA-binding domain"/>
    <property type="match status" value="1"/>
</dbReference>
<dbReference type="InterPro" id="IPR000944">
    <property type="entry name" value="Tscrpt_reg_Rrf2"/>
</dbReference>
<dbReference type="GO" id="GO:0003700">
    <property type="term" value="F:DNA-binding transcription factor activity"/>
    <property type="evidence" value="ECO:0007669"/>
    <property type="project" value="TreeGrafter"/>
</dbReference>